<evidence type="ECO:0000256" key="3">
    <source>
        <dbReference type="ARBA" id="ARBA00022729"/>
    </source>
</evidence>
<dbReference type="InterPro" id="IPR007110">
    <property type="entry name" value="Ig-like_dom"/>
</dbReference>
<sequence length="351" mass="39277">MLTIFYILLLIKIGQCMDDQSFVTTNVPLGEDVTLTCSRRSNLSGLLFWIRVVAGNLPEVLGATYTFDHATVNKTPRIMAKQGTGTFVLHIIQTQLNDTAFYYCKEVIELKTTQWNITFLRVKGPEPDIPIVIQELPSAPIYPGDSVTLQCSVLSDLQKNTCPEDVYWFRAGMNETYPSVIYVHRSSGDECERQSDVYSPRKCVYNFSKNKISSSDSGNYYCAVATCGHIIFGNGAKLNIEDNIWSFGDSQVVNTVVFLLCAALAISLMVIALLSYIIKNKTYNCSNAAAVVETHSTMTTGNHQHQQVIEEPLIYSVPNFTKKKVRRNPRRGEKSVDGQSIYADVRVLGYE</sequence>
<reference evidence="11" key="3">
    <citation type="submission" date="2025-09" db="UniProtKB">
        <authorList>
            <consortium name="Ensembl"/>
        </authorList>
    </citation>
    <scope>IDENTIFICATION</scope>
</reference>
<evidence type="ECO:0000256" key="7">
    <source>
        <dbReference type="ARBA" id="ARBA00023180"/>
    </source>
</evidence>
<evidence type="ECO:0000256" key="6">
    <source>
        <dbReference type="ARBA" id="ARBA00023157"/>
    </source>
</evidence>
<evidence type="ECO:0000259" key="10">
    <source>
        <dbReference type="PROSITE" id="PS50835"/>
    </source>
</evidence>
<evidence type="ECO:0000313" key="12">
    <source>
        <dbReference type="Proteomes" id="UP000005207"/>
    </source>
</evidence>
<dbReference type="SUPFAM" id="SSF48726">
    <property type="entry name" value="Immunoglobulin"/>
    <property type="match status" value="2"/>
</dbReference>
<dbReference type="InParanoid" id="A0A669BKT2"/>
<proteinExistence type="predicted"/>
<dbReference type="InterPro" id="IPR052051">
    <property type="entry name" value="TCR_complex_component"/>
</dbReference>
<dbReference type="AlphaFoldDB" id="A0A669BKT2"/>
<protein>
    <recommendedName>
        <fullName evidence="10">Ig-like domain-containing protein</fullName>
    </recommendedName>
</protein>
<evidence type="ECO:0000256" key="9">
    <source>
        <dbReference type="SAM" id="SignalP"/>
    </source>
</evidence>
<keyword evidence="2" id="KW-1003">Cell membrane</keyword>
<feature type="chain" id="PRO_5025380765" description="Ig-like domain-containing protein" evidence="9">
    <location>
        <begin position="17"/>
        <end position="351"/>
    </location>
</feature>
<dbReference type="Ensembl" id="ENSONIT00000087804.1">
    <property type="protein sequence ID" value="ENSONIP00000036156.1"/>
    <property type="gene ID" value="ENSONIG00000000987.2"/>
</dbReference>
<organism evidence="11 12">
    <name type="scientific">Oreochromis niloticus</name>
    <name type="common">Nile tilapia</name>
    <name type="synonym">Tilapia nilotica</name>
    <dbReference type="NCBI Taxonomy" id="8128"/>
    <lineage>
        <taxon>Eukaryota</taxon>
        <taxon>Metazoa</taxon>
        <taxon>Chordata</taxon>
        <taxon>Craniata</taxon>
        <taxon>Vertebrata</taxon>
        <taxon>Euteleostomi</taxon>
        <taxon>Actinopterygii</taxon>
        <taxon>Neopterygii</taxon>
        <taxon>Teleostei</taxon>
        <taxon>Neoteleostei</taxon>
        <taxon>Acanthomorphata</taxon>
        <taxon>Ovalentaria</taxon>
        <taxon>Cichlomorphae</taxon>
        <taxon>Cichliformes</taxon>
        <taxon>Cichlidae</taxon>
        <taxon>African cichlids</taxon>
        <taxon>Pseudocrenilabrinae</taxon>
        <taxon>Oreochromini</taxon>
        <taxon>Oreochromis</taxon>
    </lineage>
</organism>
<keyword evidence="5 8" id="KW-0472">Membrane</keyword>
<dbReference type="PROSITE" id="PS50835">
    <property type="entry name" value="IG_LIKE"/>
    <property type="match status" value="1"/>
</dbReference>
<dbReference type="Pfam" id="PF07686">
    <property type="entry name" value="V-set"/>
    <property type="match status" value="2"/>
</dbReference>
<feature type="signal peptide" evidence="9">
    <location>
        <begin position="1"/>
        <end position="16"/>
    </location>
</feature>
<gene>
    <name evidence="11" type="primary">LOC102076285</name>
</gene>
<accession>A0A669BKT2</accession>
<dbReference type="GeneTree" id="ENSGT01030000234530"/>
<dbReference type="SMART" id="SM00406">
    <property type="entry name" value="IGv"/>
    <property type="match status" value="2"/>
</dbReference>
<dbReference type="GO" id="GO:0009617">
    <property type="term" value="P:response to bacterium"/>
    <property type="evidence" value="ECO:0007669"/>
    <property type="project" value="TreeGrafter"/>
</dbReference>
<name>A0A669BKT2_ORENI</name>
<keyword evidence="8" id="KW-1133">Transmembrane helix</keyword>
<feature type="domain" description="Ig-like" evidence="10">
    <location>
        <begin position="127"/>
        <end position="224"/>
    </location>
</feature>
<evidence type="ECO:0000256" key="4">
    <source>
        <dbReference type="ARBA" id="ARBA00022859"/>
    </source>
</evidence>
<dbReference type="InterPro" id="IPR036179">
    <property type="entry name" value="Ig-like_dom_sf"/>
</dbReference>
<evidence type="ECO:0000256" key="1">
    <source>
        <dbReference type="ARBA" id="ARBA00004236"/>
    </source>
</evidence>
<dbReference type="Proteomes" id="UP000005207">
    <property type="component" value="Linkage group LG2"/>
</dbReference>
<keyword evidence="3 9" id="KW-0732">Signal</keyword>
<dbReference type="InterPro" id="IPR003599">
    <property type="entry name" value="Ig_sub"/>
</dbReference>
<evidence type="ECO:0000256" key="2">
    <source>
        <dbReference type="ARBA" id="ARBA00022475"/>
    </source>
</evidence>
<dbReference type="InterPro" id="IPR013106">
    <property type="entry name" value="Ig_V-set"/>
</dbReference>
<reference evidence="12" key="1">
    <citation type="submission" date="2012-01" db="EMBL/GenBank/DDBJ databases">
        <title>The Genome Sequence of Oreochromis niloticus (Nile Tilapia).</title>
        <authorList>
            <consortium name="Broad Institute Genome Assembly Team"/>
            <consortium name="Broad Institute Sequencing Platform"/>
            <person name="Di Palma F."/>
            <person name="Johnson J."/>
            <person name="Lander E.S."/>
            <person name="Lindblad-Toh K."/>
        </authorList>
    </citation>
    <scope>NUCLEOTIDE SEQUENCE [LARGE SCALE GENOMIC DNA]</scope>
</reference>
<dbReference type="GO" id="GO:0005886">
    <property type="term" value="C:plasma membrane"/>
    <property type="evidence" value="ECO:0007669"/>
    <property type="project" value="UniProtKB-SubCell"/>
</dbReference>
<dbReference type="SMART" id="SM00409">
    <property type="entry name" value="IG"/>
    <property type="match status" value="2"/>
</dbReference>
<feature type="transmembrane region" description="Helical" evidence="8">
    <location>
        <begin position="256"/>
        <end position="278"/>
    </location>
</feature>
<keyword evidence="6" id="KW-1015">Disulfide bond</keyword>
<evidence type="ECO:0000256" key="5">
    <source>
        <dbReference type="ARBA" id="ARBA00023136"/>
    </source>
</evidence>
<keyword evidence="7" id="KW-0325">Glycoprotein</keyword>
<comment type="subcellular location">
    <subcellularLocation>
        <location evidence="1">Cell membrane</location>
    </subcellularLocation>
</comment>
<evidence type="ECO:0000313" key="11">
    <source>
        <dbReference type="Ensembl" id="ENSONIP00000036156.1"/>
    </source>
</evidence>
<dbReference type="PANTHER" id="PTHR19433:SF133">
    <property type="entry name" value="IMMUNE-TYPE RECEPTOR 5 PRECURSOR-RELATED"/>
    <property type="match status" value="1"/>
</dbReference>
<dbReference type="Gene3D" id="2.60.40.10">
    <property type="entry name" value="Immunoglobulins"/>
    <property type="match status" value="2"/>
</dbReference>
<keyword evidence="12" id="KW-1185">Reference proteome</keyword>
<reference evidence="11" key="2">
    <citation type="submission" date="2025-08" db="UniProtKB">
        <authorList>
            <consortium name="Ensembl"/>
        </authorList>
    </citation>
    <scope>IDENTIFICATION</scope>
</reference>
<dbReference type="GO" id="GO:0002376">
    <property type="term" value="P:immune system process"/>
    <property type="evidence" value="ECO:0007669"/>
    <property type="project" value="UniProtKB-KW"/>
</dbReference>
<keyword evidence="4" id="KW-0391">Immunity</keyword>
<dbReference type="PANTHER" id="PTHR19433">
    <property type="entry name" value="T-CELL RECEPTOR ALPHA CHAIN V REGION-RELATED"/>
    <property type="match status" value="1"/>
</dbReference>
<dbReference type="InterPro" id="IPR013783">
    <property type="entry name" value="Ig-like_fold"/>
</dbReference>
<evidence type="ECO:0000256" key="8">
    <source>
        <dbReference type="SAM" id="Phobius"/>
    </source>
</evidence>
<keyword evidence="8" id="KW-0812">Transmembrane</keyword>